<dbReference type="RefSeq" id="WP_008490131.1">
    <property type="nucleotide sequence ID" value="NZ_AMRG01000042.1"/>
</dbReference>
<evidence type="ECO:0000313" key="2">
    <source>
        <dbReference type="Proteomes" id="UP000014115"/>
    </source>
</evidence>
<organism evidence="1 2">
    <name type="scientific">Idiomarina xiamenensis 10-D-4</name>
    <dbReference type="NCBI Taxonomy" id="740709"/>
    <lineage>
        <taxon>Bacteria</taxon>
        <taxon>Pseudomonadati</taxon>
        <taxon>Pseudomonadota</taxon>
        <taxon>Gammaproteobacteria</taxon>
        <taxon>Alteromonadales</taxon>
        <taxon>Idiomarinaceae</taxon>
        <taxon>Idiomarina</taxon>
    </lineage>
</organism>
<name>K2K5X3_9GAMM</name>
<comment type="caution">
    <text evidence="1">The sequence shown here is derived from an EMBL/GenBank/DDBJ whole genome shotgun (WGS) entry which is preliminary data.</text>
</comment>
<protein>
    <submittedName>
        <fullName evidence="1">Uncharacterized protein</fullName>
    </submittedName>
</protein>
<dbReference type="Proteomes" id="UP000014115">
    <property type="component" value="Unassembled WGS sequence"/>
</dbReference>
<accession>K2K5X3</accession>
<dbReference type="PATRIC" id="fig|740709.3.peg.2682"/>
<sequence>MLKKSLVLIVSLILLILLITLITLYIFNSKTEAQPVTQSTEKTLTSEVKVEPEKIVSQSKNQFDEEVLAERPTTIVNTDQSDFDNLLDDLLKKNDYSYETPKETLAIQKRFFELLKCRNLLKNLTNNHENLKKISENIVVKQTSDKPLSTLESNYQQCVSLINISITSNEIEKIDNQLTLIADKTEKMGNEKVPAVWAMTLLAENDREPKGYDKLVRYQAQKSQAIATLRKLMDKGHEQSAWHLVNLYTNPYQMDTYNQEKAREILNQFYGLEGVDLDDRLQQFIRRKRPF</sequence>
<reference evidence="1 2" key="1">
    <citation type="journal article" date="2012" name="J. Bacteriol.">
        <title>Genome Sequence of Idiomarina xiamenensis Type Strain 10-D-4.</title>
        <authorList>
            <person name="Lai Q."/>
            <person name="Wang L."/>
            <person name="Wang W."/>
            <person name="Shao Z."/>
        </authorList>
    </citation>
    <scope>NUCLEOTIDE SEQUENCE [LARGE SCALE GENOMIC DNA]</scope>
    <source>
        <strain evidence="1 2">10-D-4</strain>
    </source>
</reference>
<gene>
    <name evidence="1" type="ORF">A10D4_13381</name>
</gene>
<dbReference type="AlphaFoldDB" id="K2K5X3"/>
<keyword evidence="2" id="KW-1185">Reference proteome</keyword>
<evidence type="ECO:0000313" key="1">
    <source>
        <dbReference type="EMBL" id="EKE78274.1"/>
    </source>
</evidence>
<proteinExistence type="predicted"/>
<dbReference type="EMBL" id="AMRG01000042">
    <property type="protein sequence ID" value="EKE78274.1"/>
    <property type="molecule type" value="Genomic_DNA"/>
</dbReference>